<dbReference type="Pfam" id="PF25597">
    <property type="entry name" value="SH3_retrovirus"/>
    <property type="match status" value="1"/>
</dbReference>
<sequence>MEGNKSLSSHFIKDNFALKKEGLKGKGSEKSIKIDATKEPLLMRPTNHKKLHISKAPLKGVREDKNVPRSTKRTLRKTAIWIDTGRKPSLRHLHVWDCPTKVKAYNPHEKKLDARTISSFFIGYFEKSKGYKFYCPNHSMRIVEYDNARFIENGQFSGSVKSRKDPVKPKTATPKSQPKTGPRPLRSRPRTQSNPRPKPEDETESTPAGRVARISRRILTPAQKHGSGIDGFGFQPNHHHYAEPKGSYLVVGKTLYKPQTRKSKGEEKISKSTRRIERRKADDCQEQKEQALQVQTEGQVEILADKQGKLTRSQFQ</sequence>
<name>A0A371GCZ7_MUCPR</name>
<dbReference type="Proteomes" id="UP000257109">
    <property type="component" value="Unassembled WGS sequence"/>
</dbReference>
<dbReference type="AlphaFoldDB" id="A0A371GCZ7"/>
<feature type="region of interest" description="Disordered" evidence="1">
    <location>
        <begin position="259"/>
        <end position="295"/>
    </location>
</feature>
<keyword evidence="4" id="KW-1185">Reference proteome</keyword>
<feature type="non-terminal residue" evidence="3">
    <location>
        <position position="316"/>
    </location>
</feature>
<feature type="non-terminal residue" evidence="3">
    <location>
        <position position="1"/>
    </location>
</feature>
<gene>
    <name evidence="3" type="ORF">CR513_29983</name>
</gene>
<reference evidence="3" key="1">
    <citation type="submission" date="2018-05" db="EMBL/GenBank/DDBJ databases">
        <title>Draft genome of Mucuna pruriens seed.</title>
        <authorList>
            <person name="Nnadi N.E."/>
            <person name="Vos R."/>
            <person name="Hasami M.H."/>
            <person name="Devisetty U.K."/>
            <person name="Aguiy J.C."/>
        </authorList>
    </citation>
    <scope>NUCLEOTIDE SEQUENCE [LARGE SCALE GENOMIC DNA]</scope>
    <source>
        <strain evidence="3">JCA_2017</strain>
    </source>
</reference>
<comment type="caution">
    <text evidence="3">The sequence shown here is derived from an EMBL/GenBank/DDBJ whole genome shotgun (WGS) entry which is preliminary data.</text>
</comment>
<proteinExistence type="predicted"/>
<evidence type="ECO:0000313" key="3">
    <source>
        <dbReference type="EMBL" id="RDX88425.1"/>
    </source>
</evidence>
<accession>A0A371GCZ7</accession>
<protein>
    <recommendedName>
        <fullName evidence="2">Retroviral polymerase SH3-like domain-containing protein</fullName>
    </recommendedName>
</protein>
<dbReference type="OrthoDB" id="1743365at2759"/>
<evidence type="ECO:0000259" key="2">
    <source>
        <dbReference type="Pfam" id="PF25597"/>
    </source>
</evidence>
<feature type="region of interest" description="Disordered" evidence="1">
    <location>
        <begin position="156"/>
        <end position="242"/>
    </location>
</feature>
<feature type="compositionally biased region" description="Basic and acidic residues" evidence="1">
    <location>
        <begin position="279"/>
        <end position="289"/>
    </location>
</feature>
<evidence type="ECO:0000313" key="4">
    <source>
        <dbReference type="Proteomes" id="UP000257109"/>
    </source>
</evidence>
<organism evidence="3 4">
    <name type="scientific">Mucuna pruriens</name>
    <name type="common">Velvet bean</name>
    <name type="synonym">Dolichos pruriens</name>
    <dbReference type="NCBI Taxonomy" id="157652"/>
    <lineage>
        <taxon>Eukaryota</taxon>
        <taxon>Viridiplantae</taxon>
        <taxon>Streptophyta</taxon>
        <taxon>Embryophyta</taxon>
        <taxon>Tracheophyta</taxon>
        <taxon>Spermatophyta</taxon>
        <taxon>Magnoliopsida</taxon>
        <taxon>eudicotyledons</taxon>
        <taxon>Gunneridae</taxon>
        <taxon>Pentapetalae</taxon>
        <taxon>rosids</taxon>
        <taxon>fabids</taxon>
        <taxon>Fabales</taxon>
        <taxon>Fabaceae</taxon>
        <taxon>Papilionoideae</taxon>
        <taxon>50 kb inversion clade</taxon>
        <taxon>NPAAA clade</taxon>
        <taxon>indigoferoid/millettioid clade</taxon>
        <taxon>Phaseoleae</taxon>
        <taxon>Mucuna</taxon>
    </lineage>
</organism>
<evidence type="ECO:0000256" key="1">
    <source>
        <dbReference type="SAM" id="MobiDB-lite"/>
    </source>
</evidence>
<feature type="domain" description="Retroviral polymerase SH3-like" evidence="2">
    <location>
        <begin position="105"/>
        <end position="161"/>
    </location>
</feature>
<dbReference type="EMBL" id="QJKJ01005941">
    <property type="protein sequence ID" value="RDX88425.1"/>
    <property type="molecule type" value="Genomic_DNA"/>
</dbReference>
<dbReference type="InterPro" id="IPR057670">
    <property type="entry name" value="SH3_retrovirus"/>
</dbReference>